<dbReference type="EMBL" id="ALWO02000050">
    <property type="protein sequence ID" value="EOZ92599.1"/>
    <property type="molecule type" value="Genomic_DNA"/>
</dbReference>
<gene>
    <name evidence="1" type="ORF">A33Q_3980</name>
</gene>
<reference evidence="1 2" key="1">
    <citation type="journal article" date="2013" name="Genome Announc.">
        <title>Draft Genome Sequence of Indibacter alkaliphilus Strain LW1T, Isolated from Lonar Lake, a Haloalkaline Lake in the Buldana District of Maharashtra, India.</title>
        <authorList>
            <person name="Singh A."/>
            <person name="Kumar Jangir P."/>
            <person name="Sharma R."/>
            <person name="Singh A."/>
            <person name="Kumar Pinnaka A."/>
            <person name="Shivaji S."/>
        </authorList>
    </citation>
    <scope>NUCLEOTIDE SEQUENCE [LARGE SCALE GENOMIC DNA]</scope>
    <source>
        <strain evidence="2">CCUG 57479 / KCTC 22604 / LW1</strain>
    </source>
</reference>
<sequence length="45" mass="5268">MGLYSEKGLAFGKTFLFPIFKFKMQNIGYKRFLNVHLNKINVASR</sequence>
<evidence type="ECO:0000313" key="1">
    <source>
        <dbReference type="EMBL" id="EOZ92599.1"/>
    </source>
</evidence>
<dbReference type="STRING" id="1189612.A33Q_3980"/>
<accession>S2D161</accession>
<evidence type="ECO:0000313" key="2">
    <source>
        <dbReference type="Proteomes" id="UP000006073"/>
    </source>
</evidence>
<proteinExistence type="predicted"/>
<keyword evidence="2" id="KW-1185">Reference proteome</keyword>
<name>S2D161_INDAL</name>
<comment type="caution">
    <text evidence="1">The sequence shown here is derived from an EMBL/GenBank/DDBJ whole genome shotgun (WGS) entry which is preliminary data.</text>
</comment>
<dbReference type="AlphaFoldDB" id="S2D161"/>
<protein>
    <submittedName>
        <fullName evidence="1">Uncharacterized protein</fullName>
    </submittedName>
</protein>
<dbReference type="Proteomes" id="UP000006073">
    <property type="component" value="Unassembled WGS sequence"/>
</dbReference>
<organism evidence="1 2">
    <name type="scientific">Indibacter alkaliphilus (strain CCUG 57479 / KCTC 22604 / LW1)</name>
    <dbReference type="NCBI Taxonomy" id="1189612"/>
    <lineage>
        <taxon>Bacteria</taxon>
        <taxon>Pseudomonadati</taxon>
        <taxon>Bacteroidota</taxon>
        <taxon>Cytophagia</taxon>
        <taxon>Cytophagales</taxon>
        <taxon>Cyclobacteriaceae</taxon>
    </lineage>
</organism>